<dbReference type="PANTHER" id="PTHR31018">
    <property type="entry name" value="SPORULATION-SPECIFIC PROTEIN-RELATED"/>
    <property type="match status" value="1"/>
</dbReference>
<comment type="subcellular location">
    <subcellularLocation>
        <location evidence="1">Secreted</location>
        <location evidence="1">Cell wall</location>
    </subcellularLocation>
</comment>
<gene>
    <name evidence="6" type="ORF">DL240_18720</name>
</gene>
<dbReference type="EMBL" id="QHKO01000014">
    <property type="protein sequence ID" value="RAL20144.1"/>
    <property type="molecule type" value="Genomic_DNA"/>
</dbReference>
<dbReference type="InterPro" id="IPR036941">
    <property type="entry name" value="Rcpt_L-dom_sf"/>
</dbReference>
<name>A0A328C6K8_9DELT</name>
<dbReference type="PANTHER" id="PTHR31018:SF3">
    <property type="entry name" value="RECEPTOR PROTEIN-TYROSINE KINASE"/>
    <property type="match status" value="1"/>
</dbReference>
<evidence type="ECO:0000256" key="2">
    <source>
        <dbReference type="ARBA" id="ARBA00022512"/>
    </source>
</evidence>
<evidence type="ECO:0000256" key="4">
    <source>
        <dbReference type="ARBA" id="ARBA00022729"/>
    </source>
</evidence>
<keyword evidence="4" id="KW-0732">Signal</keyword>
<keyword evidence="5" id="KW-0325">Glycoprotein</keyword>
<organism evidence="6 7">
    <name type="scientific">Lujinxingia litoralis</name>
    <dbReference type="NCBI Taxonomy" id="2211119"/>
    <lineage>
        <taxon>Bacteria</taxon>
        <taxon>Deltaproteobacteria</taxon>
        <taxon>Bradymonadales</taxon>
        <taxon>Lujinxingiaceae</taxon>
        <taxon>Lujinxingia</taxon>
    </lineage>
</organism>
<keyword evidence="3" id="KW-0964">Secreted</keyword>
<dbReference type="Proteomes" id="UP000249169">
    <property type="component" value="Unassembled WGS sequence"/>
</dbReference>
<evidence type="ECO:0000256" key="5">
    <source>
        <dbReference type="ARBA" id="ARBA00023180"/>
    </source>
</evidence>
<sequence length="247" mass="27871">MQPFHVDEFDLEVLFQEVSDLDLGCEQRCSRVSRTMAFFLLEGLGKLEGFHFVESVKGLRFSSMHDLREIDAFHGLTTIEQGISIYENWGLETIEPFASLEHVGFAVGFENNYKLKDLRLLANVRQIGEIGGSYEQGLYLSSNKGLKDMTGLESLERIGGRFRISYETGLESMRGLESLKEVDTLRINYAVELSSLEGLENLQRVNEVLSIENSPKLRRCEVEALVAQLEEPPERVLLSGLSEAPCD</sequence>
<dbReference type="Gene3D" id="3.80.20.20">
    <property type="entry name" value="Receptor L-domain"/>
    <property type="match status" value="1"/>
</dbReference>
<dbReference type="AlphaFoldDB" id="A0A328C6K8"/>
<evidence type="ECO:0000313" key="7">
    <source>
        <dbReference type="Proteomes" id="UP000249169"/>
    </source>
</evidence>
<proteinExistence type="predicted"/>
<comment type="caution">
    <text evidence="6">The sequence shown here is derived from an EMBL/GenBank/DDBJ whole genome shotgun (WGS) entry which is preliminary data.</text>
</comment>
<keyword evidence="7" id="KW-1185">Reference proteome</keyword>
<dbReference type="GO" id="GO:0030313">
    <property type="term" value="C:cell envelope"/>
    <property type="evidence" value="ECO:0007669"/>
    <property type="project" value="UniProtKB-SubCell"/>
</dbReference>
<accession>A0A328C6K8</accession>
<evidence type="ECO:0000313" key="6">
    <source>
        <dbReference type="EMBL" id="RAL20144.1"/>
    </source>
</evidence>
<dbReference type="SUPFAM" id="SSF52058">
    <property type="entry name" value="L domain-like"/>
    <property type="match status" value="1"/>
</dbReference>
<keyword evidence="2" id="KW-0134">Cell wall</keyword>
<reference evidence="6 7" key="1">
    <citation type="submission" date="2018-05" db="EMBL/GenBank/DDBJ databases">
        <title>Lujinxingia marina gen. nov. sp. nov., a new facultative anaerobic member of the class Deltaproteobacteria, and proposal of Lujinxingaceae fam. nov.</title>
        <authorList>
            <person name="Li C.-M."/>
        </authorList>
    </citation>
    <scope>NUCLEOTIDE SEQUENCE [LARGE SCALE GENOMIC DNA]</scope>
    <source>
        <strain evidence="6 7">B210</strain>
    </source>
</reference>
<dbReference type="InterPro" id="IPR051648">
    <property type="entry name" value="CWI-Assembly_Regulator"/>
</dbReference>
<protein>
    <submittedName>
        <fullName evidence="6">Uncharacterized protein</fullName>
    </submittedName>
</protein>
<dbReference type="OrthoDB" id="8832761at2"/>
<evidence type="ECO:0000256" key="3">
    <source>
        <dbReference type="ARBA" id="ARBA00022525"/>
    </source>
</evidence>
<dbReference type="RefSeq" id="WP_111731425.1">
    <property type="nucleotide sequence ID" value="NZ_QHKO01000014.1"/>
</dbReference>
<evidence type="ECO:0000256" key="1">
    <source>
        <dbReference type="ARBA" id="ARBA00004191"/>
    </source>
</evidence>